<evidence type="ECO:0000313" key="9">
    <source>
        <dbReference type="Proteomes" id="UP000271227"/>
    </source>
</evidence>
<gene>
    <name evidence="8" type="ORF">BXY39_0708</name>
</gene>
<evidence type="ECO:0000256" key="1">
    <source>
        <dbReference type="ARBA" id="ARBA00004141"/>
    </source>
</evidence>
<dbReference type="InParanoid" id="A0A3M0CTE0"/>
<dbReference type="AlphaFoldDB" id="A0A3M0CTE0"/>
<feature type="transmembrane region" description="Helical" evidence="6">
    <location>
        <begin position="195"/>
        <end position="216"/>
    </location>
</feature>
<keyword evidence="3 6" id="KW-0812">Transmembrane</keyword>
<dbReference type="SUPFAM" id="SSF103473">
    <property type="entry name" value="MFS general substrate transporter"/>
    <property type="match status" value="1"/>
</dbReference>
<feature type="transmembrane region" description="Helical" evidence="6">
    <location>
        <begin position="118"/>
        <end position="141"/>
    </location>
</feature>
<dbReference type="RefSeq" id="WP_121937405.1">
    <property type="nucleotide sequence ID" value="NZ_REFR01000009.1"/>
</dbReference>
<dbReference type="InterPro" id="IPR044770">
    <property type="entry name" value="MFS_spinster-like"/>
</dbReference>
<dbReference type="PANTHER" id="PTHR23505:SF79">
    <property type="entry name" value="PROTEIN SPINSTER"/>
    <property type="match status" value="1"/>
</dbReference>
<feature type="transmembrane region" description="Helical" evidence="6">
    <location>
        <begin position="352"/>
        <end position="371"/>
    </location>
</feature>
<comment type="subcellular location">
    <subcellularLocation>
        <location evidence="1">Membrane</location>
        <topology evidence="1">Multi-pass membrane protein</topology>
    </subcellularLocation>
</comment>
<feature type="transmembrane region" description="Helical" evidence="6">
    <location>
        <begin position="319"/>
        <end position="340"/>
    </location>
</feature>
<feature type="transmembrane region" description="Helical" evidence="6">
    <location>
        <begin position="153"/>
        <end position="175"/>
    </location>
</feature>
<name>A0A3M0CTE0_9PROT</name>
<feature type="transmembrane region" description="Helical" evidence="6">
    <location>
        <begin position="246"/>
        <end position="267"/>
    </location>
</feature>
<dbReference type="PROSITE" id="PS50850">
    <property type="entry name" value="MFS"/>
    <property type="match status" value="1"/>
</dbReference>
<evidence type="ECO:0000313" key="8">
    <source>
        <dbReference type="EMBL" id="RMB12215.1"/>
    </source>
</evidence>
<feature type="transmembrane region" description="Helical" evidence="6">
    <location>
        <begin position="383"/>
        <end position="404"/>
    </location>
</feature>
<feature type="transmembrane region" description="Helical" evidence="6">
    <location>
        <begin position="287"/>
        <end position="307"/>
    </location>
</feature>
<evidence type="ECO:0000259" key="7">
    <source>
        <dbReference type="PROSITE" id="PS50850"/>
    </source>
</evidence>
<evidence type="ECO:0000256" key="4">
    <source>
        <dbReference type="ARBA" id="ARBA00022989"/>
    </source>
</evidence>
<dbReference type="Pfam" id="PF07690">
    <property type="entry name" value="MFS_1"/>
    <property type="match status" value="1"/>
</dbReference>
<dbReference type="Proteomes" id="UP000271227">
    <property type="component" value="Unassembled WGS sequence"/>
</dbReference>
<feature type="transmembrane region" description="Helical" evidence="6">
    <location>
        <begin position="93"/>
        <end position="112"/>
    </location>
</feature>
<dbReference type="InterPro" id="IPR036259">
    <property type="entry name" value="MFS_trans_sf"/>
</dbReference>
<feature type="transmembrane region" description="Helical" evidence="6">
    <location>
        <begin position="21"/>
        <end position="40"/>
    </location>
</feature>
<dbReference type="GO" id="GO:0016020">
    <property type="term" value="C:membrane"/>
    <property type="evidence" value="ECO:0007669"/>
    <property type="project" value="UniProtKB-SubCell"/>
</dbReference>
<dbReference type="GO" id="GO:0022857">
    <property type="term" value="F:transmembrane transporter activity"/>
    <property type="evidence" value="ECO:0007669"/>
    <property type="project" value="InterPro"/>
</dbReference>
<dbReference type="InterPro" id="IPR011701">
    <property type="entry name" value="MFS"/>
</dbReference>
<keyword evidence="5 6" id="KW-0472">Membrane</keyword>
<dbReference type="FunCoup" id="A0A3M0CTE0">
    <property type="interactions" value="273"/>
</dbReference>
<protein>
    <submittedName>
        <fullName evidence="8">Sugar phosphate permease</fullName>
    </submittedName>
</protein>
<dbReference type="PANTHER" id="PTHR23505">
    <property type="entry name" value="SPINSTER"/>
    <property type="match status" value="1"/>
</dbReference>
<feature type="transmembrane region" description="Helical" evidence="6">
    <location>
        <begin position="416"/>
        <end position="436"/>
    </location>
</feature>
<comment type="caution">
    <text evidence="8">The sequence shown here is derived from an EMBL/GenBank/DDBJ whole genome shotgun (WGS) entry which is preliminary data.</text>
</comment>
<proteinExistence type="predicted"/>
<evidence type="ECO:0000256" key="3">
    <source>
        <dbReference type="ARBA" id="ARBA00022692"/>
    </source>
</evidence>
<dbReference type="Gene3D" id="1.20.1250.20">
    <property type="entry name" value="MFS general substrate transporter like domains"/>
    <property type="match status" value="2"/>
</dbReference>
<feature type="transmembrane region" description="Helical" evidence="6">
    <location>
        <begin position="63"/>
        <end position="86"/>
    </location>
</feature>
<dbReference type="OrthoDB" id="7400989at2"/>
<sequence>METKSDMVSARAADGQDFPNPVYAWYVVGLLTLIYIFSYIDRQVLGLLVGPIKADMGLTDTQIGLLMGPAFAVFYATMGIPLGWLADRRSRRTIIAVGVALWSVATAASGLARSFGALFAARISVGVGEATLSPCALSMIADMFPKYLRARAIAVYSTALSVGAGTGYLIVAAVLDFADSLDLSALAAYGIEKPWHLTFVMLGLPGVLLALLMALVREPARRDAGSMGGAGGPGFRETFAYLGARWLPFVSVALIVSVMTVTAYTSFWYPALFERTWGWEASFFSRINGVALLILGPVSVNLAGWLADRYSMRKIADGAFRIMAVGLFVMVPSAALFPLLPTGMSAFVTSQVTTIGIAMVSSVGVPALFAICPGEIRGRVTALYYMFISMAGLFIGPPGVALLTDSFFADEGMIRYSMALVPALYGLPVLLLLPVLRRAYTREVDRFEAALAETD</sequence>
<accession>A0A3M0CTE0</accession>
<keyword evidence="9" id="KW-1185">Reference proteome</keyword>
<evidence type="ECO:0000256" key="6">
    <source>
        <dbReference type="SAM" id="Phobius"/>
    </source>
</evidence>
<keyword evidence="4 6" id="KW-1133">Transmembrane helix</keyword>
<evidence type="ECO:0000256" key="5">
    <source>
        <dbReference type="ARBA" id="ARBA00023136"/>
    </source>
</evidence>
<reference evidence="8 9" key="1">
    <citation type="submission" date="2018-10" db="EMBL/GenBank/DDBJ databases">
        <title>Genomic Encyclopedia of Archaeal and Bacterial Type Strains, Phase II (KMG-II): from individual species to whole genera.</title>
        <authorList>
            <person name="Goeker M."/>
        </authorList>
    </citation>
    <scope>NUCLEOTIDE SEQUENCE [LARGE SCALE GENOMIC DNA]</scope>
    <source>
        <strain evidence="8 9">DSM 25217</strain>
    </source>
</reference>
<keyword evidence="2" id="KW-0813">Transport</keyword>
<organism evidence="8 9">
    <name type="scientific">Eilatimonas milleporae</name>
    <dbReference type="NCBI Taxonomy" id="911205"/>
    <lineage>
        <taxon>Bacteria</taxon>
        <taxon>Pseudomonadati</taxon>
        <taxon>Pseudomonadota</taxon>
        <taxon>Alphaproteobacteria</taxon>
        <taxon>Kordiimonadales</taxon>
        <taxon>Kordiimonadaceae</taxon>
        <taxon>Eilatimonas</taxon>
    </lineage>
</organism>
<feature type="domain" description="Major facilitator superfamily (MFS) profile" evidence="7">
    <location>
        <begin position="27"/>
        <end position="437"/>
    </location>
</feature>
<evidence type="ECO:0000256" key="2">
    <source>
        <dbReference type="ARBA" id="ARBA00022448"/>
    </source>
</evidence>
<dbReference type="EMBL" id="REFR01000009">
    <property type="protein sequence ID" value="RMB12215.1"/>
    <property type="molecule type" value="Genomic_DNA"/>
</dbReference>
<dbReference type="InterPro" id="IPR020846">
    <property type="entry name" value="MFS_dom"/>
</dbReference>